<dbReference type="RefSeq" id="XP_036672994.3">
    <property type="nucleotide sequence ID" value="XM_036817099.3"/>
</dbReference>
<dbReference type="InterPro" id="IPR027417">
    <property type="entry name" value="P-loop_NTPase"/>
</dbReference>
<protein>
    <submittedName>
        <fullName evidence="4 5">Uncharacterized protein isoform X1</fullName>
    </submittedName>
</protein>
<dbReference type="Gene3D" id="1.20.120.850">
    <property type="entry name" value="SWI2/SNF2 ATPases, N-terminal domain"/>
    <property type="match status" value="1"/>
</dbReference>
<name>A0AB40A7H3_DROSZ</name>
<dbReference type="RefSeq" id="XP_070851549.1">
    <property type="nucleotide sequence ID" value="XM_070995448.1"/>
</dbReference>
<sequence>MRRSKAPSMRQAVKREADPVEDPQSSCSWPSISLPSEWGSSKGSESLGPRELKAGENPLKESRIFHVLWRNQTTRKHKTWTGNGTLVVTGSIVTLKDDTGEVVDTMTVFKQRDFKENDQLQVGTRDVEIQEEIKTLEECVTQRKLEIATWCQKIDALNGHSDTSPPPAPSAPFRSHVLKKIKREGNFMGVENPSTWGSPESSIQMDTSPHVGTAPCLSNELEWGINRKTSAEKENPATSGFTRAEYLCFLAPAALQESIFLFLAEYIKKSRVDPSFIDEMVQVVCDHPVLLKTLFKNTDSMELMQVLEPKLPPWPEMGLYDSAKFEFVHAMLDNLVLERKEKCCILANSQDCLRLVIGYCQSYDIDHAQLDSPQKISVFNSTEKPMVGLALTSNLPEINSLRCKHLIIYNHNAREEATQLLALEETDTKEYTLITSGGGPEELQFYRRLGLITDNDSLGDLQNYGGKLMPSTIYELATWNKIEPPFSNNFLEESSISDSLDCLQLVYSRKMIAKLK</sequence>
<gene>
    <name evidence="4 5" type="primary">LOC108005970</name>
</gene>
<evidence type="ECO:0000313" key="5">
    <source>
        <dbReference type="RefSeq" id="XP_070851549.1"/>
    </source>
</evidence>
<proteinExistence type="predicted"/>
<feature type="region of interest" description="Disordered" evidence="1">
    <location>
        <begin position="189"/>
        <end position="209"/>
    </location>
</feature>
<dbReference type="Gene3D" id="3.40.50.300">
    <property type="entry name" value="P-loop containing nucleotide triphosphate hydrolases"/>
    <property type="match status" value="1"/>
</dbReference>
<accession>A0AB40A7H3</accession>
<organism evidence="3 4">
    <name type="scientific">Drosophila suzukii</name>
    <name type="common">Spotted-wing drosophila fruit fly</name>
    <dbReference type="NCBI Taxonomy" id="28584"/>
    <lineage>
        <taxon>Eukaryota</taxon>
        <taxon>Metazoa</taxon>
        <taxon>Ecdysozoa</taxon>
        <taxon>Arthropoda</taxon>
        <taxon>Hexapoda</taxon>
        <taxon>Insecta</taxon>
        <taxon>Pterygota</taxon>
        <taxon>Neoptera</taxon>
        <taxon>Endopterygota</taxon>
        <taxon>Diptera</taxon>
        <taxon>Brachycera</taxon>
        <taxon>Muscomorpha</taxon>
        <taxon>Ephydroidea</taxon>
        <taxon>Drosophilidae</taxon>
        <taxon>Drosophila</taxon>
        <taxon>Sophophora</taxon>
    </lineage>
</organism>
<evidence type="ECO:0000256" key="1">
    <source>
        <dbReference type="SAM" id="MobiDB-lite"/>
    </source>
</evidence>
<feature type="region of interest" description="Disordered" evidence="1">
    <location>
        <begin position="1"/>
        <end position="55"/>
    </location>
</feature>
<evidence type="ECO:0000313" key="4">
    <source>
        <dbReference type="RefSeq" id="XP_036672994.3"/>
    </source>
</evidence>
<dbReference type="Pfam" id="PF10382">
    <property type="entry name" value="ZGRF1-like_N"/>
    <property type="match status" value="1"/>
</dbReference>
<dbReference type="AlphaFoldDB" id="A0AB40A7H3"/>
<evidence type="ECO:0000259" key="2">
    <source>
        <dbReference type="Pfam" id="PF10382"/>
    </source>
</evidence>
<evidence type="ECO:0000313" key="3">
    <source>
        <dbReference type="Proteomes" id="UP001652628"/>
    </source>
</evidence>
<keyword evidence="3" id="KW-1185">Reference proteome</keyword>
<feature type="compositionally biased region" description="Low complexity" evidence="1">
    <location>
        <begin position="23"/>
        <end position="36"/>
    </location>
</feature>
<reference evidence="4 5" key="1">
    <citation type="submission" date="2025-05" db="UniProtKB">
        <authorList>
            <consortium name="RefSeq"/>
        </authorList>
    </citation>
    <scope>IDENTIFICATION</scope>
</reference>
<dbReference type="GeneID" id="108005970"/>
<dbReference type="InterPro" id="IPR018838">
    <property type="entry name" value="ZGRF1-like_N"/>
</dbReference>
<dbReference type="Proteomes" id="UP001652628">
    <property type="component" value="Chromosome 3"/>
</dbReference>
<feature type="compositionally biased region" description="Polar residues" evidence="1">
    <location>
        <begin position="192"/>
        <end position="207"/>
    </location>
</feature>
<feature type="domain" description="5'-3' DNA helicase ZGRF1-like N-terminal" evidence="2">
    <location>
        <begin position="65"/>
        <end position="137"/>
    </location>
</feature>